<feature type="transmembrane region" description="Helical" evidence="1">
    <location>
        <begin position="16"/>
        <end position="36"/>
    </location>
</feature>
<reference evidence="2" key="1">
    <citation type="submission" date="2018-05" db="EMBL/GenBank/DDBJ databases">
        <authorList>
            <person name="Lanie J.A."/>
            <person name="Ng W.-L."/>
            <person name="Kazmierczak K.M."/>
            <person name="Andrzejewski T.M."/>
            <person name="Davidsen T.M."/>
            <person name="Wayne K.J."/>
            <person name="Tettelin H."/>
            <person name="Glass J.I."/>
            <person name="Rusch D."/>
            <person name="Podicherti R."/>
            <person name="Tsui H.-C.T."/>
            <person name="Winkler M.E."/>
        </authorList>
    </citation>
    <scope>NUCLEOTIDE SEQUENCE</scope>
</reference>
<feature type="transmembrane region" description="Helical" evidence="1">
    <location>
        <begin position="270"/>
        <end position="289"/>
    </location>
</feature>
<feature type="transmembrane region" description="Helical" evidence="1">
    <location>
        <begin position="106"/>
        <end position="123"/>
    </location>
</feature>
<evidence type="ECO:0000256" key="1">
    <source>
        <dbReference type="SAM" id="Phobius"/>
    </source>
</evidence>
<keyword evidence="1" id="KW-1133">Transmembrane helix</keyword>
<proteinExistence type="predicted"/>
<feature type="transmembrane region" description="Helical" evidence="1">
    <location>
        <begin position="216"/>
        <end position="234"/>
    </location>
</feature>
<dbReference type="EMBL" id="UINC01058946">
    <property type="protein sequence ID" value="SVB81798.1"/>
    <property type="molecule type" value="Genomic_DNA"/>
</dbReference>
<feature type="transmembrane region" description="Helical" evidence="1">
    <location>
        <begin position="320"/>
        <end position="338"/>
    </location>
</feature>
<feature type="transmembrane region" description="Helical" evidence="1">
    <location>
        <begin position="181"/>
        <end position="204"/>
    </location>
</feature>
<feature type="transmembrane region" description="Helical" evidence="1">
    <location>
        <begin position="129"/>
        <end position="149"/>
    </location>
</feature>
<evidence type="ECO:0000313" key="2">
    <source>
        <dbReference type="EMBL" id="SVB81798.1"/>
    </source>
</evidence>
<dbReference type="AlphaFoldDB" id="A0A382H3D0"/>
<gene>
    <name evidence="2" type="ORF">METZ01_LOCUS234652</name>
</gene>
<feature type="transmembrane region" description="Helical" evidence="1">
    <location>
        <begin position="350"/>
        <end position="371"/>
    </location>
</feature>
<feature type="transmembrane region" description="Helical" evidence="1">
    <location>
        <begin position="296"/>
        <end position="314"/>
    </location>
</feature>
<feature type="transmembrane region" description="Helical" evidence="1">
    <location>
        <begin position="156"/>
        <end position="175"/>
    </location>
</feature>
<evidence type="ECO:0008006" key="3">
    <source>
        <dbReference type="Google" id="ProtNLM"/>
    </source>
</evidence>
<sequence length="478" mass="50612">PPHGDPPSRLVDRAPMLLIVGLVAFLAVTWTFSFGLPLGNSHEGRVLGQFALHVRNFWDLGPTGSSFGADWAPFSDVPYTHHPPLLTGLHLLVSAVLGQGLWQLKAISYLSGLATVPALYWVGRRMGFGALPVAAATGALVATPWWWVYGRLGLGFLPNLAMVGMVLLVADGVTGRGLRRAAAATGAAVAASWHGAFLAPLLWLWLWRRRGLDRTVVVVGAGVVAGALAVLVWVTQGGGVSELADHAGNRMGVDRTVGEFLNRQWTFARGLLPTWYLVLALPALVAGLADPRSRALTGMLVAMVVVFAVVPSDNAWVHDYWNFPVLTALFPGFAALADRAIRTLPGLRQGIAEGAVAVLLVIALVALAPGANHDRYFAAPAEAGRLVEAVGPAAGQDTAWHTPQVPWPTWVSRAWGLAPGAVASPEDVATVGDDDRVVVRLDRLPAFVGRSVADEALAVRGTYAVVTGAALRRHLLTE</sequence>
<protein>
    <recommendedName>
        <fullName evidence="3">Glycosyltransferase RgtA/B/C/D-like domain-containing protein</fullName>
    </recommendedName>
</protein>
<organism evidence="2">
    <name type="scientific">marine metagenome</name>
    <dbReference type="NCBI Taxonomy" id="408172"/>
    <lineage>
        <taxon>unclassified sequences</taxon>
        <taxon>metagenomes</taxon>
        <taxon>ecological metagenomes</taxon>
    </lineage>
</organism>
<keyword evidence="1" id="KW-0472">Membrane</keyword>
<keyword evidence="1" id="KW-0812">Transmembrane</keyword>
<name>A0A382H3D0_9ZZZZ</name>
<accession>A0A382H3D0</accession>
<feature type="non-terminal residue" evidence="2">
    <location>
        <position position="1"/>
    </location>
</feature>
<feature type="non-terminal residue" evidence="2">
    <location>
        <position position="478"/>
    </location>
</feature>